<dbReference type="AlphaFoldDB" id="A0AAE0MNA2"/>
<dbReference type="PANTHER" id="PTHR12427">
    <property type="entry name" value="ATP SYNTHASE E CHAIN, MITOCHONDRIAL"/>
    <property type="match status" value="1"/>
</dbReference>
<organism evidence="17 18">
    <name type="scientific">Cercophora scortea</name>
    <dbReference type="NCBI Taxonomy" id="314031"/>
    <lineage>
        <taxon>Eukaryota</taxon>
        <taxon>Fungi</taxon>
        <taxon>Dikarya</taxon>
        <taxon>Ascomycota</taxon>
        <taxon>Pezizomycotina</taxon>
        <taxon>Sordariomycetes</taxon>
        <taxon>Sordariomycetidae</taxon>
        <taxon>Sordariales</taxon>
        <taxon>Lasiosphaeriaceae</taxon>
        <taxon>Cercophora</taxon>
    </lineage>
</organism>
<keyword evidence="10" id="KW-0472">Membrane</keyword>
<evidence type="ECO:0000256" key="10">
    <source>
        <dbReference type="ARBA" id="ARBA00023136"/>
    </source>
</evidence>
<evidence type="ECO:0000313" key="17">
    <source>
        <dbReference type="EMBL" id="KAK3337399.1"/>
    </source>
</evidence>
<evidence type="ECO:0000313" key="18">
    <source>
        <dbReference type="Proteomes" id="UP001286456"/>
    </source>
</evidence>
<evidence type="ECO:0000256" key="4">
    <source>
        <dbReference type="ARBA" id="ARBA00022547"/>
    </source>
</evidence>
<protein>
    <recommendedName>
        <fullName evidence="14 15">ATP synthase F(0) complex subunit e, mitochondrial</fullName>
    </recommendedName>
</protein>
<keyword evidence="8 15" id="KW-0406">Ion transport</keyword>
<evidence type="ECO:0000256" key="11">
    <source>
        <dbReference type="ARBA" id="ARBA00023310"/>
    </source>
</evidence>
<evidence type="ECO:0000256" key="1">
    <source>
        <dbReference type="ARBA" id="ARBA00004273"/>
    </source>
</evidence>
<keyword evidence="4 15" id="KW-0138">CF(0)</keyword>
<dbReference type="InterPro" id="IPR008386">
    <property type="entry name" value="ATP_synth_F0_esu_mt"/>
</dbReference>
<keyword evidence="9 15" id="KW-0496">Mitochondrion</keyword>
<dbReference type="EMBL" id="JAUEPO010000001">
    <property type="protein sequence ID" value="KAK3337399.1"/>
    <property type="molecule type" value="Genomic_DNA"/>
</dbReference>
<accession>A0AAE0MNA2</accession>
<dbReference type="GO" id="GO:0015986">
    <property type="term" value="P:proton motive force-driven ATP synthesis"/>
    <property type="evidence" value="ECO:0007669"/>
    <property type="project" value="InterPro"/>
</dbReference>
<feature type="region of interest" description="Disordered" evidence="16">
    <location>
        <begin position="55"/>
        <end position="77"/>
    </location>
</feature>
<comment type="similarity">
    <text evidence="2 15">Belongs to the ATPase e subunit family.</text>
</comment>
<evidence type="ECO:0000256" key="9">
    <source>
        <dbReference type="ARBA" id="ARBA00023128"/>
    </source>
</evidence>
<reference evidence="17" key="2">
    <citation type="submission" date="2023-06" db="EMBL/GenBank/DDBJ databases">
        <authorList>
            <consortium name="Lawrence Berkeley National Laboratory"/>
            <person name="Haridas S."/>
            <person name="Hensen N."/>
            <person name="Bonometti L."/>
            <person name="Westerberg I."/>
            <person name="Brannstrom I.O."/>
            <person name="Guillou S."/>
            <person name="Cros-Aarteil S."/>
            <person name="Calhoun S."/>
            <person name="Kuo A."/>
            <person name="Mondo S."/>
            <person name="Pangilinan J."/>
            <person name="Riley R."/>
            <person name="Labutti K."/>
            <person name="Andreopoulos B."/>
            <person name="Lipzen A."/>
            <person name="Chen C."/>
            <person name="Yanf M."/>
            <person name="Daum C."/>
            <person name="Ng V."/>
            <person name="Clum A."/>
            <person name="Steindorff A."/>
            <person name="Ohm R."/>
            <person name="Martin F."/>
            <person name="Silar P."/>
            <person name="Natvig D."/>
            <person name="Lalanne C."/>
            <person name="Gautier V."/>
            <person name="Ament-Velasquez S.L."/>
            <person name="Kruys A."/>
            <person name="Hutchinson M.I."/>
            <person name="Powell A.J."/>
            <person name="Barry K."/>
            <person name="Miller A.N."/>
            <person name="Grigoriev I.V."/>
            <person name="Debuchy R."/>
            <person name="Gladieux P."/>
            <person name="Thoren M.H."/>
            <person name="Johannesson H."/>
        </authorList>
    </citation>
    <scope>NUCLEOTIDE SEQUENCE</scope>
    <source>
        <strain evidence="17">SMH4131-1</strain>
    </source>
</reference>
<dbReference type="Pfam" id="PF05680">
    <property type="entry name" value="ATP-synt_E"/>
    <property type="match status" value="1"/>
</dbReference>
<evidence type="ECO:0000256" key="8">
    <source>
        <dbReference type="ARBA" id="ARBA00023065"/>
    </source>
</evidence>
<comment type="caution">
    <text evidence="17">The sequence shown here is derived from an EMBL/GenBank/DDBJ whole genome shotgun (WGS) entry which is preliminary data.</text>
</comment>
<comment type="function">
    <text evidence="12 15">Subunit e, of the mitochondrial membrane ATP synthase complex (F(1)F(0) ATP synthase or Complex V) that produces ATP from ADP in the presence of a proton gradient across the membrane which is generated by electron transport complexes of the respiratory chain. ATP synthase complex consist of a soluble F(1) head domain - the catalytic core - and a membrane F(1) domain - the membrane proton channel. These two domains are linked by a central stalk rotating inside the F(1) region and a stationary peripheral stalk. During catalysis, ATP synthesis in the catalytic domain of F(1) is coupled via a rotary mechanism of the central stalk subunits to proton translocation. In vivo, can only synthesize ATP although its ATP hydrolase activity can be activated artificially in vitro. Part of the complex F(0) domain.</text>
</comment>
<evidence type="ECO:0000256" key="16">
    <source>
        <dbReference type="SAM" id="MobiDB-lite"/>
    </source>
</evidence>
<keyword evidence="7" id="KW-0007">Acetylation</keyword>
<feature type="compositionally biased region" description="Polar residues" evidence="16">
    <location>
        <begin position="60"/>
        <end position="73"/>
    </location>
</feature>
<evidence type="ECO:0000256" key="5">
    <source>
        <dbReference type="ARBA" id="ARBA00022781"/>
    </source>
</evidence>
<gene>
    <name evidence="17" type="ORF">B0T19DRAFT_71481</name>
</gene>
<evidence type="ECO:0000256" key="2">
    <source>
        <dbReference type="ARBA" id="ARBA00007333"/>
    </source>
</evidence>
<keyword evidence="18" id="KW-1185">Reference proteome</keyword>
<keyword evidence="6 15" id="KW-0999">Mitochondrion inner membrane</keyword>
<keyword evidence="11 15" id="KW-0066">ATP synthesis</keyword>
<keyword evidence="3 15" id="KW-0813">Transport</keyword>
<dbReference type="PANTHER" id="PTHR12427:SF1">
    <property type="entry name" value="ATP SYNTHASE SUBUNIT E, MITOCHONDRIAL"/>
    <property type="match status" value="1"/>
</dbReference>
<evidence type="ECO:0000256" key="6">
    <source>
        <dbReference type="ARBA" id="ARBA00022792"/>
    </source>
</evidence>
<evidence type="ECO:0000256" key="7">
    <source>
        <dbReference type="ARBA" id="ARBA00022990"/>
    </source>
</evidence>
<keyword evidence="5 15" id="KW-0375">Hydrogen ion transport</keyword>
<evidence type="ECO:0000256" key="14">
    <source>
        <dbReference type="ARBA" id="ARBA00074682"/>
    </source>
</evidence>
<reference evidence="17" key="1">
    <citation type="journal article" date="2023" name="Mol. Phylogenet. Evol.">
        <title>Genome-scale phylogeny and comparative genomics of the fungal order Sordariales.</title>
        <authorList>
            <person name="Hensen N."/>
            <person name="Bonometti L."/>
            <person name="Westerberg I."/>
            <person name="Brannstrom I.O."/>
            <person name="Guillou S."/>
            <person name="Cros-Aarteil S."/>
            <person name="Calhoun S."/>
            <person name="Haridas S."/>
            <person name="Kuo A."/>
            <person name="Mondo S."/>
            <person name="Pangilinan J."/>
            <person name="Riley R."/>
            <person name="LaButti K."/>
            <person name="Andreopoulos B."/>
            <person name="Lipzen A."/>
            <person name="Chen C."/>
            <person name="Yan M."/>
            <person name="Daum C."/>
            <person name="Ng V."/>
            <person name="Clum A."/>
            <person name="Steindorff A."/>
            <person name="Ohm R.A."/>
            <person name="Martin F."/>
            <person name="Silar P."/>
            <person name="Natvig D.O."/>
            <person name="Lalanne C."/>
            <person name="Gautier V."/>
            <person name="Ament-Velasquez S.L."/>
            <person name="Kruys A."/>
            <person name="Hutchinson M.I."/>
            <person name="Powell A.J."/>
            <person name="Barry K."/>
            <person name="Miller A.N."/>
            <person name="Grigoriev I.V."/>
            <person name="Debuchy R."/>
            <person name="Gladieux P."/>
            <person name="Hiltunen Thoren M."/>
            <person name="Johannesson H."/>
        </authorList>
    </citation>
    <scope>NUCLEOTIDE SEQUENCE</scope>
    <source>
        <strain evidence="17">SMH4131-1</strain>
    </source>
</reference>
<comment type="subunit">
    <text evidence="13">Component of the ATP synthase complex composed at least of ATP5F1A/subunit alpha, ATP5F1B/subunit beta, ATP5MC1/subunit c (homooctomer), MT-ATP6/subunit a, MT-ATP8/subunit 8, ATP5ME/subunit e, ATP5MF/subunit f, ATP5MG/subunit g, ATP5MK/subunit k, ATP5MJ/subunit j, ATP5F1C/subunit gamma, ATP5F1D/subunit delta, ATP5F1E/subunit epsilon, ATP5PF/subunit F6, ATP5PB/subunit b, ATP5PD/subunit d, ATP5PO/subunit OSCP. ATP synthase complex consists of a soluble F(1) head domain (subunits alpha(3) and beta(3)) - the catalytic core - and a membrane F(0) domain - the membrane proton channel (subunits c, a, 8, e, f, g, k and j). These two domains are linked by a central stalk (subunits gamma, delta, and epsilon) rotating inside the F1 region and a stationary peripheral stalk (subunits F6, b, d, and OSCP).</text>
</comment>
<evidence type="ECO:0000256" key="12">
    <source>
        <dbReference type="ARBA" id="ARBA00057306"/>
    </source>
</evidence>
<dbReference type="Proteomes" id="UP001286456">
    <property type="component" value="Unassembled WGS sequence"/>
</dbReference>
<comment type="subcellular location">
    <subcellularLocation>
        <location evidence="1 15">Mitochondrion inner membrane</location>
    </subcellularLocation>
</comment>
<dbReference type="GO" id="GO:0005743">
    <property type="term" value="C:mitochondrial inner membrane"/>
    <property type="evidence" value="ECO:0007669"/>
    <property type="project" value="UniProtKB-SubCell"/>
</dbReference>
<evidence type="ECO:0000256" key="15">
    <source>
        <dbReference type="RuleBase" id="RU367005"/>
    </source>
</evidence>
<comment type="subunit">
    <text evidence="15">F-type ATPases have 2 components, CF(1) - the catalytic core - and CF(0) - the membrane proton channel. CF(1) and CF(0) have multiple subunits.</text>
</comment>
<evidence type="ECO:0000256" key="3">
    <source>
        <dbReference type="ARBA" id="ARBA00022448"/>
    </source>
</evidence>
<name>A0AAE0MNA2_9PEZI</name>
<evidence type="ECO:0000256" key="13">
    <source>
        <dbReference type="ARBA" id="ARBA00064647"/>
    </source>
</evidence>
<sequence length="87" mass="9400">MSSSGVNVLRWSALGLGIFYGFTHQRSITSAQKAAAAQREYQHKQDLINKAKEAYAKSKNPASASSGGLNQDPNDPKFDVEAFVNAL</sequence>
<proteinExistence type="inferred from homology"/>
<dbReference type="GO" id="GO:0045259">
    <property type="term" value="C:proton-transporting ATP synthase complex"/>
    <property type="evidence" value="ECO:0007669"/>
    <property type="project" value="UniProtKB-UniRule"/>
</dbReference>
<dbReference type="GO" id="GO:0015078">
    <property type="term" value="F:proton transmembrane transporter activity"/>
    <property type="evidence" value="ECO:0007669"/>
    <property type="project" value="InterPro"/>
</dbReference>